<evidence type="ECO:0008006" key="10">
    <source>
        <dbReference type="Google" id="ProtNLM"/>
    </source>
</evidence>
<dbReference type="InterPro" id="IPR036279">
    <property type="entry name" value="5-3_exonuclease_C_sf"/>
</dbReference>
<keyword evidence="4" id="KW-0378">Hydrolase</keyword>
<keyword evidence="5" id="KW-0460">Magnesium</keyword>
<evidence type="ECO:0000259" key="7">
    <source>
        <dbReference type="SMART" id="SM00485"/>
    </source>
</evidence>
<organism evidence="8 9">
    <name type="scientific">Psilocybe cyanescens</name>
    <dbReference type="NCBI Taxonomy" id="93625"/>
    <lineage>
        <taxon>Eukaryota</taxon>
        <taxon>Fungi</taxon>
        <taxon>Dikarya</taxon>
        <taxon>Basidiomycota</taxon>
        <taxon>Agaricomycotina</taxon>
        <taxon>Agaricomycetes</taxon>
        <taxon>Agaricomycetidae</taxon>
        <taxon>Agaricales</taxon>
        <taxon>Agaricineae</taxon>
        <taxon>Strophariaceae</taxon>
        <taxon>Psilocybe</taxon>
    </lineage>
</organism>
<keyword evidence="9" id="KW-1185">Reference proteome</keyword>
<dbReference type="GO" id="GO:0046872">
    <property type="term" value="F:metal ion binding"/>
    <property type="evidence" value="ECO:0007669"/>
    <property type="project" value="UniProtKB-KW"/>
</dbReference>
<dbReference type="Gene3D" id="1.10.150.20">
    <property type="entry name" value="5' to 3' exonuclease, C-terminal subdomain"/>
    <property type="match status" value="1"/>
</dbReference>
<proteinExistence type="predicted"/>
<dbReference type="Pfam" id="PF00867">
    <property type="entry name" value="XPG_I"/>
    <property type="match status" value="1"/>
</dbReference>
<dbReference type="InterPro" id="IPR006086">
    <property type="entry name" value="XPG-I_dom"/>
</dbReference>
<dbReference type="GO" id="GO:0005634">
    <property type="term" value="C:nucleus"/>
    <property type="evidence" value="ECO:0007669"/>
    <property type="project" value="TreeGrafter"/>
</dbReference>
<keyword evidence="2" id="KW-0479">Metal-binding</keyword>
<evidence type="ECO:0000313" key="9">
    <source>
        <dbReference type="Proteomes" id="UP000283269"/>
    </source>
</evidence>
<evidence type="ECO:0000256" key="4">
    <source>
        <dbReference type="ARBA" id="ARBA00022801"/>
    </source>
</evidence>
<evidence type="ECO:0000313" key="8">
    <source>
        <dbReference type="EMBL" id="PPQ80576.1"/>
    </source>
</evidence>
<dbReference type="GO" id="GO:0006281">
    <property type="term" value="P:DNA repair"/>
    <property type="evidence" value="ECO:0007669"/>
    <property type="project" value="UniProtKB-ARBA"/>
</dbReference>
<dbReference type="SUPFAM" id="SSF88723">
    <property type="entry name" value="PIN domain-like"/>
    <property type="match status" value="1"/>
</dbReference>
<dbReference type="InParanoid" id="A0A409WPZ6"/>
<name>A0A409WPZ6_PSICY</name>
<dbReference type="GO" id="GO:0005737">
    <property type="term" value="C:cytoplasm"/>
    <property type="evidence" value="ECO:0007669"/>
    <property type="project" value="TreeGrafter"/>
</dbReference>
<evidence type="ECO:0000256" key="3">
    <source>
        <dbReference type="ARBA" id="ARBA00022759"/>
    </source>
</evidence>
<dbReference type="AlphaFoldDB" id="A0A409WPZ6"/>
<feature type="domain" description="XPG N-terminal" evidence="7">
    <location>
        <begin position="1"/>
        <end position="100"/>
    </location>
</feature>
<accession>A0A409WPZ6</accession>
<comment type="caution">
    <text evidence="8">The sequence shown here is derived from an EMBL/GenBank/DDBJ whole genome shotgun (WGS) entry which is preliminary data.</text>
</comment>
<gene>
    <name evidence="8" type="ORF">CVT25_001610</name>
</gene>
<dbReference type="FunCoup" id="A0A409WPZ6">
    <property type="interactions" value="126"/>
</dbReference>
<dbReference type="Pfam" id="PF00752">
    <property type="entry name" value="XPG_N"/>
    <property type="match status" value="1"/>
</dbReference>
<keyword evidence="1" id="KW-0540">Nuclease</keyword>
<evidence type="ECO:0000256" key="5">
    <source>
        <dbReference type="ARBA" id="ARBA00022842"/>
    </source>
</evidence>
<dbReference type="InterPro" id="IPR029060">
    <property type="entry name" value="PIN-like_dom_sf"/>
</dbReference>
<dbReference type="OrthoDB" id="31113at2759"/>
<dbReference type="GO" id="GO:0017108">
    <property type="term" value="F:5'-flap endonuclease activity"/>
    <property type="evidence" value="ECO:0007669"/>
    <property type="project" value="TreeGrafter"/>
</dbReference>
<dbReference type="Proteomes" id="UP000283269">
    <property type="component" value="Unassembled WGS sequence"/>
</dbReference>
<dbReference type="PANTHER" id="PTHR11081:SF9">
    <property type="entry name" value="FLAP ENDONUCLEASE 1"/>
    <property type="match status" value="1"/>
</dbReference>
<sequence>MGVSGLTQLLRDKCPGLFGSLPRRALKGKRIIFDGNLYTLKFHYTPHADIHQHVIGWHTMIKQLSRHNVSAICVFDGKERHPSKAKKLQNKRKAKMVNEARLDLEKARELRLQDLYSVFQLCKTLSPDDERQILKVLFNNPLFAERYPFVATRLDGISISDLSIVSRPPNFELIRDRILALNTKFLTAILPSTSGPEVLLAEDKSTTPAEALNISEEDIWRRFIESLGNPVKHRTGFGVRSLIARSDKQSKKLSRRVHLPTASVYAECFELLRTMGVPCIVATGAIEAEALASSLVLHGHADYVASDDNDVLVHGAPMVMNLTGKGPIERIARPRQNIHRALGLSKRSFIDLAILLGCDFAPGSPFLPHIAYQLIKEHGTIENVAKAQKDSARANKLQKSFGSRDGYMEQVNQARLMYHALPPIPPPSMFEAIERLPHLTDEIMRSIRRGKACQQSG</sequence>
<dbReference type="PRINTS" id="PR00853">
    <property type="entry name" value="XPGRADSUPER"/>
</dbReference>
<dbReference type="SUPFAM" id="SSF47807">
    <property type="entry name" value="5' to 3' exonuclease, C-terminal subdomain"/>
    <property type="match status" value="1"/>
</dbReference>
<dbReference type="Gene3D" id="3.40.50.1010">
    <property type="entry name" value="5'-nuclease"/>
    <property type="match status" value="2"/>
</dbReference>
<dbReference type="SMART" id="SM00484">
    <property type="entry name" value="XPGI"/>
    <property type="match status" value="1"/>
</dbReference>
<evidence type="ECO:0000256" key="1">
    <source>
        <dbReference type="ARBA" id="ARBA00022722"/>
    </source>
</evidence>
<evidence type="ECO:0000256" key="2">
    <source>
        <dbReference type="ARBA" id="ARBA00022723"/>
    </source>
</evidence>
<evidence type="ECO:0000259" key="6">
    <source>
        <dbReference type="SMART" id="SM00484"/>
    </source>
</evidence>
<reference evidence="8 9" key="1">
    <citation type="journal article" date="2018" name="Evol. Lett.">
        <title>Horizontal gene cluster transfer increased hallucinogenic mushroom diversity.</title>
        <authorList>
            <person name="Reynolds H.T."/>
            <person name="Vijayakumar V."/>
            <person name="Gluck-Thaler E."/>
            <person name="Korotkin H.B."/>
            <person name="Matheny P.B."/>
            <person name="Slot J.C."/>
        </authorList>
    </citation>
    <scope>NUCLEOTIDE SEQUENCE [LARGE SCALE GENOMIC DNA]</scope>
    <source>
        <strain evidence="8 9">2631</strain>
    </source>
</reference>
<dbReference type="InterPro" id="IPR006085">
    <property type="entry name" value="XPG_DNA_repair_N"/>
</dbReference>
<dbReference type="InterPro" id="IPR006084">
    <property type="entry name" value="XPG/Rad2"/>
</dbReference>
<dbReference type="PANTHER" id="PTHR11081">
    <property type="entry name" value="FLAP ENDONUCLEASE FAMILY MEMBER"/>
    <property type="match status" value="1"/>
</dbReference>
<keyword evidence="3" id="KW-0255">Endonuclease</keyword>
<protein>
    <recommendedName>
        <fullName evidence="10">XPG-I domain-containing protein</fullName>
    </recommendedName>
</protein>
<dbReference type="STRING" id="93625.A0A409WPZ6"/>
<dbReference type="GO" id="GO:0008409">
    <property type="term" value="F:5'-3' exonuclease activity"/>
    <property type="evidence" value="ECO:0007669"/>
    <property type="project" value="TreeGrafter"/>
</dbReference>
<dbReference type="EMBL" id="NHYD01003321">
    <property type="protein sequence ID" value="PPQ80576.1"/>
    <property type="molecule type" value="Genomic_DNA"/>
</dbReference>
<feature type="domain" description="XPG-I" evidence="6">
    <location>
        <begin position="273"/>
        <end position="344"/>
    </location>
</feature>
<dbReference type="SMART" id="SM00485">
    <property type="entry name" value="XPGN"/>
    <property type="match status" value="1"/>
</dbReference>